<proteinExistence type="predicted"/>
<evidence type="ECO:0000313" key="1">
    <source>
        <dbReference type="Proteomes" id="UP000887565"/>
    </source>
</evidence>
<dbReference type="AlphaFoldDB" id="A0A915J5G5"/>
<sequence>MNRMNRQLAESPIQKLLLDRLLREADDLFRTYWRKPSATCSTGGRVPVGMDLWCPRKNQLKNGRQAWTCMNSKNMCDDRSTCPLSDDEDPIHCMFFRAAYIRLSEIKNLIVDILTHSRKSRSAQDLEQLKNNLLLI</sequence>
<name>A0A915J5G5_ROMCU</name>
<keyword evidence="1" id="KW-1185">Reference proteome</keyword>
<dbReference type="WBParaSite" id="nRc.2.0.1.t21385-RA">
    <property type="protein sequence ID" value="nRc.2.0.1.t21385-RA"/>
    <property type="gene ID" value="nRc.2.0.1.g21385"/>
</dbReference>
<reference evidence="2" key="1">
    <citation type="submission" date="2022-11" db="UniProtKB">
        <authorList>
            <consortium name="WormBaseParasite"/>
        </authorList>
    </citation>
    <scope>IDENTIFICATION</scope>
</reference>
<dbReference type="GO" id="GO:0043195">
    <property type="term" value="C:terminal bouton"/>
    <property type="evidence" value="ECO:0007669"/>
    <property type="project" value="TreeGrafter"/>
</dbReference>
<dbReference type="GO" id="GO:0030297">
    <property type="term" value="F:transmembrane receptor protein tyrosine kinase activator activity"/>
    <property type="evidence" value="ECO:0007669"/>
    <property type="project" value="TreeGrafter"/>
</dbReference>
<dbReference type="GO" id="GO:0043410">
    <property type="term" value="P:positive regulation of MAPK cascade"/>
    <property type="evidence" value="ECO:0007669"/>
    <property type="project" value="TreeGrafter"/>
</dbReference>
<accession>A0A915J5G5</accession>
<evidence type="ECO:0000313" key="2">
    <source>
        <dbReference type="WBParaSite" id="nRc.2.0.1.t21385-RA"/>
    </source>
</evidence>
<dbReference type="PANTHER" id="PTHR21105">
    <property type="entry name" value="GH16255P"/>
    <property type="match status" value="1"/>
</dbReference>
<protein>
    <submittedName>
        <fullName evidence="2">Uncharacterized protein</fullName>
    </submittedName>
</protein>
<organism evidence="1 2">
    <name type="scientific">Romanomermis culicivorax</name>
    <name type="common">Nematode worm</name>
    <dbReference type="NCBI Taxonomy" id="13658"/>
    <lineage>
        <taxon>Eukaryota</taxon>
        <taxon>Metazoa</taxon>
        <taxon>Ecdysozoa</taxon>
        <taxon>Nematoda</taxon>
        <taxon>Enoplea</taxon>
        <taxon>Dorylaimia</taxon>
        <taxon>Mermithida</taxon>
        <taxon>Mermithoidea</taxon>
        <taxon>Mermithidae</taxon>
        <taxon>Romanomermis</taxon>
    </lineage>
</organism>
<dbReference type="Proteomes" id="UP000887565">
    <property type="component" value="Unplaced"/>
</dbReference>
<dbReference type="PANTHER" id="PTHR21105:SF1">
    <property type="entry name" value="SECRETED PROTEIN"/>
    <property type="match status" value="1"/>
</dbReference>